<dbReference type="AlphaFoldDB" id="A0A0K1RC14"/>
<dbReference type="EMBL" id="CP012342">
    <property type="protein sequence ID" value="AKV58970.1"/>
    <property type="molecule type" value="Genomic_DNA"/>
</dbReference>
<keyword evidence="2" id="KW-1185">Reference proteome</keyword>
<dbReference type="KEGG" id="crie:AK829_07115"/>
<accession>A0A0K1RC14</accession>
<name>A0A0K1RC14_9CORY</name>
<reference evidence="1 2" key="1">
    <citation type="submission" date="2015-08" db="EMBL/GenBank/DDBJ databases">
        <authorList>
            <person name="Babu N.S."/>
            <person name="Beckwith C.J."/>
            <person name="Beseler K.G."/>
            <person name="Brison A."/>
            <person name="Carone J.V."/>
            <person name="Caskin T.P."/>
            <person name="Diamond M."/>
            <person name="Durham M.E."/>
            <person name="Foxe J.M."/>
            <person name="Go M."/>
            <person name="Henderson B.A."/>
            <person name="Jones I.B."/>
            <person name="McGettigan J.A."/>
            <person name="Micheletti S.J."/>
            <person name="Nasrallah M.E."/>
            <person name="Ortiz D."/>
            <person name="Piller C.R."/>
            <person name="Privatt S.R."/>
            <person name="Schneider S.L."/>
            <person name="Sharp S."/>
            <person name="Smith T.C."/>
            <person name="Stanton J.D."/>
            <person name="Ullery H.E."/>
            <person name="Wilson R.J."/>
            <person name="Serrano M.G."/>
            <person name="Buck G."/>
            <person name="Lee V."/>
            <person name="Wang Y."/>
            <person name="Carvalho R."/>
            <person name="Voegtly L."/>
            <person name="Shi R."/>
            <person name="Duckworth R."/>
            <person name="Johnson A."/>
            <person name="Loviza R."/>
            <person name="Walstead R."/>
            <person name="Shah Z."/>
            <person name="Kiflezghi M."/>
            <person name="Wade K."/>
            <person name="Ball S.L."/>
            <person name="Bradley K.W."/>
            <person name="Asai D.J."/>
            <person name="Bowman C.A."/>
            <person name="Russell D.A."/>
            <person name="Pope W.H."/>
            <person name="Jacobs-Sera D."/>
            <person name="Hendrix R.W."/>
            <person name="Hatfull G.F."/>
        </authorList>
    </citation>
    <scope>NUCLEOTIDE SEQUENCE [LARGE SCALE GENOMIC DNA]</scope>
    <source>
        <strain evidence="1 2">PUDD_83A45</strain>
    </source>
</reference>
<dbReference type="RefSeq" id="WP_052205233.1">
    <property type="nucleotide sequence ID" value="NZ_CP012342.1"/>
</dbReference>
<dbReference type="STRING" id="156976.AK829_07115"/>
<dbReference type="Proteomes" id="UP000060016">
    <property type="component" value="Chromosome"/>
</dbReference>
<protein>
    <submittedName>
        <fullName evidence="1">Uncharacterized protein</fullName>
    </submittedName>
</protein>
<evidence type="ECO:0000313" key="1">
    <source>
        <dbReference type="EMBL" id="AKV58970.1"/>
    </source>
</evidence>
<organism evidence="1 2">
    <name type="scientific">Corynebacterium riegelii</name>
    <dbReference type="NCBI Taxonomy" id="156976"/>
    <lineage>
        <taxon>Bacteria</taxon>
        <taxon>Bacillati</taxon>
        <taxon>Actinomycetota</taxon>
        <taxon>Actinomycetes</taxon>
        <taxon>Mycobacteriales</taxon>
        <taxon>Corynebacteriaceae</taxon>
        <taxon>Corynebacterium</taxon>
    </lineage>
</organism>
<evidence type="ECO:0000313" key="2">
    <source>
        <dbReference type="Proteomes" id="UP000060016"/>
    </source>
</evidence>
<dbReference type="PATRIC" id="fig|156976.3.peg.1419"/>
<proteinExistence type="predicted"/>
<sequence>MSTWDREIFSDETNAEFLDELVELEPEEILEAVSDAVLLANGAGASDEEIANGRAAATIAAIWSGAPFSAGDIAESYPFIRSNPGEISEQIAEAAAALLEAAAEDGDTEADVDQFVEALS</sequence>
<gene>
    <name evidence="1" type="ORF">AK829_07115</name>
</gene>